<organism evidence="2">
    <name type="scientific">Oryza sativa subsp. japonica</name>
    <name type="common">Rice</name>
    <dbReference type="NCBI Taxonomy" id="39947"/>
    <lineage>
        <taxon>Eukaryota</taxon>
        <taxon>Viridiplantae</taxon>
        <taxon>Streptophyta</taxon>
        <taxon>Embryophyta</taxon>
        <taxon>Tracheophyta</taxon>
        <taxon>Spermatophyta</taxon>
        <taxon>Magnoliopsida</taxon>
        <taxon>Liliopsida</taxon>
        <taxon>Poales</taxon>
        <taxon>Poaceae</taxon>
        <taxon>BOP clade</taxon>
        <taxon>Oryzoideae</taxon>
        <taxon>Oryzeae</taxon>
        <taxon>Oryzinae</taxon>
        <taxon>Oryza</taxon>
        <taxon>Oryza sativa</taxon>
    </lineage>
</organism>
<feature type="signal peptide" evidence="1">
    <location>
        <begin position="1"/>
        <end position="34"/>
    </location>
</feature>
<reference evidence="2" key="1">
    <citation type="journal article" date="2005" name="PLoS Biol.">
        <title>The genomes of Oryza sativa: a history of duplications.</title>
        <authorList>
            <person name="Yu J."/>
            <person name="Wang J."/>
            <person name="Lin W."/>
            <person name="Li S."/>
            <person name="Li H."/>
            <person name="Zhou J."/>
            <person name="Ni P."/>
            <person name="Dong W."/>
            <person name="Hu S."/>
            <person name="Zeng C."/>
            <person name="Zhang J."/>
            <person name="Zhang Y."/>
            <person name="Li R."/>
            <person name="Xu Z."/>
            <person name="Li S."/>
            <person name="Li X."/>
            <person name="Zheng H."/>
            <person name="Cong L."/>
            <person name="Lin L."/>
            <person name="Yin J."/>
            <person name="Geng J."/>
            <person name="Li G."/>
            <person name="Shi J."/>
            <person name="Liu J."/>
            <person name="Lv H."/>
            <person name="Li J."/>
            <person name="Wang J."/>
            <person name="Deng Y."/>
            <person name="Ran L."/>
            <person name="Shi X."/>
            <person name="Wang X."/>
            <person name="Wu Q."/>
            <person name="Li C."/>
            <person name="Ren X."/>
            <person name="Wang J."/>
            <person name="Wang X."/>
            <person name="Li D."/>
            <person name="Liu D."/>
            <person name="Zhang X."/>
            <person name="Ji Z."/>
            <person name="Zhao W."/>
            <person name="Sun Y."/>
            <person name="Zhang Z."/>
            <person name="Bao J."/>
            <person name="Han Y."/>
            <person name="Dong L."/>
            <person name="Ji J."/>
            <person name="Chen P."/>
            <person name="Wu S."/>
            <person name="Liu J."/>
            <person name="Xiao Y."/>
            <person name="Bu D."/>
            <person name="Tan J."/>
            <person name="Yang L."/>
            <person name="Ye C."/>
            <person name="Zhang J."/>
            <person name="Xu J."/>
            <person name="Zhou Y."/>
            <person name="Yu Y."/>
            <person name="Zhang B."/>
            <person name="Zhuang S."/>
            <person name="Wei H."/>
            <person name="Liu B."/>
            <person name="Lei M."/>
            <person name="Yu H."/>
            <person name="Li Y."/>
            <person name="Xu H."/>
            <person name="Wei S."/>
            <person name="He X."/>
            <person name="Fang L."/>
            <person name="Zhang Z."/>
            <person name="Zhang Y."/>
            <person name="Huang X."/>
            <person name="Su Z."/>
            <person name="Tong W."/>
            <person name="Li J."/>
            <person name="Tong Z."/>
            <person name="Li S."/>
            <person name="Ye J."/>
            <person name="Wang L."/>
            <person name="Fang L."/>
            <person name="Lei T."/>
            <person name="Chen C."/>
            <person name="Chen H."/>
            <person name="Xu Z."/>
            <person name="Li H."/>
            <person name="Huang H."/>
            <person name="Zhang F."/>
            <person name="Xu H."/>
            <person name="Li N."/>
            <person name="Zhao C."/>
            <person name="Li S."/>
            <person name="Dong L."/>
            <person name="Huang Y."/>
            <person name="Li L."/>
            <person name="Xi Y."/>
            <person name="Qi Q."/>
            <person name="Li W."/>
            <person name="Zhang B."/>
            <person name="Hu W."/>
            <person name="Zhang Y."/>
            <person name="Tian X."/>
            <person name="Jiao Y."/>
            <person name="Liang X."/>
            <person name="Jin J."/>
            <person name="Gao L."/>
            <person name="Zheng W."/>
            <person name="Hao B."/>
            <person name="Liu S."/>
            <person name="Wang W."/>
            <person name="Yuan L."/>
            <person name="Cao M."/>
            <person name="McDermott J."/>
            <person name="Samudrala R."/>
            <person name="Wang J."/>
            <person name="Wong G.K."/>
            <person name="Yang H."/>
        </authorList>
    </citation>
    <scope>NUCLEOTIDE SEQUENCE [LARGE SCALE GENOMIC DNA]</scope>
</reference>
<proteinExistence type="predicted"/>
<name>B9FGR0_ORYSJ</name>
<gene>
    <name evidence="2" type="ORF">OsJ_18096</name>
</gene>
<keyword evidence="1" id="KW-0732">Signal</keyword>
<evidence type="ECO:0000256" key="1">
    <source>
        <dbReference type="SAM" id="SignalP"/>
    </source>
</evidence>
<dbReference type="Proteomes" id="UP000007752">
    <property type="component" value="Chromosome 5"/>
</dbReference>
<evidence type="ECO:0000313" key="2">
    <source>
        <dbReference type="EMBL" id="EEE63286.1"/>
    </source>
</evidence>
<dbReference type="EMBL" id="CM000142">
    <property type="protein sequence ID" value="EEE63286.1"/>
    <property type="molecule type" value="Genomic_DNA"/>
</dbReference>
<reference evidence="2" key="2">
    <citation type="submission" date="2008-12" db="EMBL/GenBank/DDBJ databases">
        <title>Improved gene annotation of the rice (Oryza sativa) genomes.</title>
        <authorList>
            <person name="Wang J."/>
            <person name="Li R."/>
            <person name="Fan W."/>
            <person name="Huang Q."/>
            <person name="Zhang J."/>
            <person name="Zhou Y."/>
            <person name="Hu Y."/>
            <person name="Zi S."/>
            <person name="Li J."/>
            <person name="Ni P."/>
            <person name="Zheng H."/>
            <person name="Zhang Y."/>
            <person name="Zhao M."/>
            <person name="Hao Q."/>
            <person name="McDermott J."/>
            <person name="Samudrala R."/>
            <person name="Kristiansen K."/>
            <person name="Wong G.K.-S."/>
        </authorList>
    </citation>
    <scope>NUCLEOTIDE SEQUENCE</scope>
</reference>
<feature type="chain" id="PRO_5002881491" evidence="1">
    <location>
        <begin position="35"/>
        <end position="70"/>
    </location>
</feature>
<accession>B9FGR0</accession>
<dbReference type="AlphaFoldDB" id="B9FGR0"/>
<sequence>MTMTMTMTMTMMMWPLQNHVMLMINAMPIKVAFANDGESDLHFLDHWWVLDQRLKANLKQKFHLLNETLQ</sequence>
<protein>
    <submittedName>
        <fullName evidence="2">Uncharacterized protein</fullName>
    </submittedName>
</protein>